<dbReference type="SUPFAM" id="SSF52540">
    <property type="entry name" value="P-loop containing nucleoside triphosphate hydrolases"/>
    <property type="match status" value="1"/>
</dbReference>
<evidence type="ECO:0000313" key="3">
    <source>
        <dbReference type="Proteomes" id="UP000289340"/>
    </source>
</evidence>
<organism evidence="2 3">
    <name type="scientific">Glycine soja</name>
    <name type="common">Wild soybean</name>
    <dbReference type="NCBI Taxonomy" id="3848"/>
    <lineage>
        <taxon>Eukaryota</taxon>
        <taxon>Viridiplantae</taxon>
        <taxon>Streptophyta</taxon>
        <taxon>Embryophyta</taxon>
        <taxon>Tracheophyta</taxon>
        <taxon>Spermatophyta</taxon>
        <taxon>Magnoliopsida</taxon>
        <taxon>eudicotyledons</taxon>
        <taxon>Gunneridae</taxon>
        <taxon>Pentapetalae</taxon>
        <taxon>rosids</taxon>
        <taxon>fabids</taxon>
        <taxon>Fabales</taxon>
        <taxon>Fabaceae</taxon>
        <taxon>Papilionoideae</taxon>
        <taxon>50 kb inversion clade</taxon>
        <taxon>NPAAA clade</taxon>
        <taxon>indigoferoid/millettioid clade</taxon>
        <taxon>Phaseoleae</taxon>
        <taxon>Glycine</taxon>
        <taxon>Glycine subgen. Soja</taxon>
    </lineage>
</organism>
<dbReference type="Pfam" id="PF00931">
    <property type="entry name" value="NB-ARC"/>
    <property type="match status" value="1"/>
</dbReference>
<proteinExistence type="predicted"/>
<dbReference type="GO" id="GO:0043531">
    <property type="term" value="F:ADP binding"/>
    <property type="evidence" value="ECO:0007669"/>
    <property type="project" value="InterPro"/>
</dbReference>
<sequence>MGRLEKLMRDLLKKLFEDEGKEPPQYISEMDRDSLLDAVRKYLQHKRSVVIFDDVWSVKLWTQIENALLDNNNGSRILITTRSREVVTSCEFLDCIVPDGGTEHPSIHHVPLVTIHTLGGKTRIIHHWKSSH</sequence>
<accession>A0A445JMH8</accession>
<reference evidence="2 3" key="1">
    <citation type="submission" date="2018-09" db="EMBL/GenBank/DDBJ databases">
        <title>A high-quality reference genome of wild soybean provides a powerful tool to mine soybean genomes.</title>
        <authorList>
            <person name="Xie M."/>
            <person name="Chung C.Y.L."/>
            <person name="Li M.-W."/>
            <person name="Wong F.-L."/>
            <person name="Chan T.-F."/>
            <person name="Lam H.-M."/>
        </authorList>
    </citation>
    <scope>NUCLEOTIDE SEQUENCE [LARGE SCALE GENOMIC DNA]</scope>
    <source>
        <strain evidence="3">cv. W05</strain>
        <tissue evidence="2">Hypocotyl of etiolated seedlings</tissue>
    </source>
</reference>
<feature type="domain" description="NB-ARC" evidence="1">
    <location>
        <begin position="5"/>
        <end position="89"/>
    </location>
</feature>
<dbReference type="Gene3D" id="3.40.50.300">
    <property type="entry name" value="P-loop containing nucleotide triphosphate hydrolases"/>
    <property type="match status" value="1"/>
</dbReference>
<gene>
    <name evidence="2" type="ORF">D0Y65_022199</name>
</gene>
<dbReference type="InterPro" id="IPR002182">
    <property type="entry name" value="NB-ARC"/>
</dbReference>
<evidence type="ECO:0000313" key="2">
    <source>
        <dbReference type="EMBL" id="RZB99680.1"/>
    </source>
</evidence>
<evidence type="ECO:0000259" key="1">
    <source>
        <dbReference type="Pfam" id="PF00931"/>
    </source>
</evidence>
<dbReference type="InterPro" id="IPR027417">
    <property type="entry name" value="P-loop_NTPase"/>
</dbReference>
<name>A0A445JMH8_GLYSO</name>
<dbReference type="Proteomes" id="UP000289340">
    <property type="component" value="Chromosome 8"/>
</dbReference>
<protein>
    <recommendedName>
        <fullName evidence="1">NB-ARC domain-containing protein</fullName>
    </recommendedName>
</protein>
<keyword evidence="3" id="KW-1185">Reference proteome</keyword>
<dbReference type="EMBL" id="QZWG01000008">
    <property type="protein sequence ID" value="RZB99680.1"/>
    <property type="molecule type" value="Genomic_DNA"/>
</dbReference>
<dbReference type="AlphaFoldDB" id="A0A445JMH8"/>
<comment type="caution">
    <text evidence="2">The sequence shown here is derived from an EMBL/GenBank/DDBJ whole genome shotgun (WGS) entry which is preliminary data.</text>
</comment>